<evidence type="ECO:0000313" key="2">
    <source>
        <dbReference type="Proteomes" id="UP000005926"/>
    </source>
</evidence>
<gene>
    <name evidence="1" type="ORF">HMPREF0444_0760</name>
</gene>
<dbReference type="HOGENOM" id="CLU_1903745_0_0_9"/>
<evidence type="ECO:0000313" key="1">
    <source>
        <dbReference type="EMBL" id="EEW37401.1"/>
    </source>
</evidence>
<proteinExistence type="predicted"/>
<reference evidence="1 2" key="1">
    <citation type="submission" date="2009-08" db="EMBL/GenBank/DDBJ databases">
        <authorList>
            <person name="Muzny D."/>
            <person name="Qin X."/>
            <person name="Deng J."/>
            <person name="Jiang H."/>
            <person name="Liu Y."/>
            <person name="Qu J."/>
            <person name="Song X.-Z."/>
            <person name="Zhang L."/>
            <person name="Thornton R."/>
            <person name="Coyle M."/>
            <person name="Francisco L."/>
            <person name="Jackson L."/>
            <person name="Javaid M."/>
            <person name="Korchina V."/>
            <person name="Kovar C."/>
            <person name="Mata R."/>
            <person name="Mathew T."/>
            <person name="Ngo R."/>
            <person name="Nguyen L."/>
            <person name="Nguyen N."/>
            <person name="Okwuonu G."/>
            <person name="Ongeri F."/>
            <person name="Pham C."/>
            <person name="Simmons D."/>
            <person name="Wilczek-Boney K."/>
            <person name="Hale W."/>
            <person name="Jakkamsetti A."/>
            <person name="Pham P."/>
            <person name="Ruth R."/>
            <person name="San Lucas F."/>
            <person name="Warren J."/>
            <person name="Zhang J."/>
            <person name="Zhao Z."/>
            <person name="Zhou C."/>
            <person name="Zhu D."/>
            <person name="Lee S."/>
            <person name="Bess C."/>
            <person name="Blankenburg K."/>
            <person name="Forbes L."/>
            <person name="Fu Q."/>
            <person name="Gubbala S."/>
            <person name="Hirani K."/>
            <person name="Jayaseelan J.C."/>
            <person name="Lara F."/>
            <person name="Munidasa M."/>
            <person name="Palculict T."/>
            <person name="Patil S."/>
            <person name="Pu L.-L."/>
            <person name="Saada N."/>
            <person name="Tang L."/>
            <person name="Weissenberger G."/>
            <person name="Zhu Y."/>
            <person name="Hemphill L."/>
            <person name="Shang Y."/>
            <person name="Youmans B."/>
            <person name="Ayvaz T."/>
            <person name="Ross M."/>
            <person name="Santibanez J."/>
            <person name="Aqrawi P."/>
            <person name="Gross S."/>
            <person name="Joshi V."/>
            <person name="Fowler G."/>
            <person name="Nazareth L."/>
            <person name="Reid J."/>
            <person name="Worley K."/>
            <person name="Petrosino J."/>
            <person name="Highlander S."/>
            <person name="Gibbs R."/>
        </authorList>
    </citation>
    <scope>NUCLEOTIDE SEQUENCE [LARGE SCALE GENOMIC DNA]</scope>
    <source>
        <strain evidence="1 2">ATCC 49175</strain>
    </source>
</reference>
<name>C8NFR5_9LACT</name>
<protein>
    <submittedName>
        <fullName evidence="1">Uncharacterized protein</fullName>
    </submittedName>
</protein>
<sequence>MGMRKQPWSNENKTERINFTIEPSLKEAFLKIISTDVSTYFRSVIEKEVEGHQKKVENWPDAIKNLLHGQFKAFSEQVFGTFNYRGRNYPYKILDVMSVEEGQPLEVIDYEDGLVYVKVIEELNPEKLVYVTL</sequence>
<dbReference type="Proteomes" id="UP000005926">
    <property type="component" value="Unassembled WGS sequence"/>
</dbReference>
<keyword evidence="2" id="KW-1185">Reference proteome</keyword>
<dbReference type="EMBL" id="ACKZ01000016">
    <property type="protein sequence ID" value="EEW37401.1"/>
    <property type="molecule type" value="Genomic_DNA"/>
</dbReference>
<comment type="caution">
    <text evidence="1">The sequence shown here is derived from an EMBL/GenBank/DDBJ whole genome shotgun (WGS) entry which is preliminary data.</text>
</comment>
<accession>C8NFR5</accession>
<dbReference type="AlphaFoldDB" id="C8NFR5"/>
<dbReference type="STRING" id="638301.HMPREF0444_0760"/>
<organism evidence="1 2">
    <name type="scientific">Granulicatella adiacens ATCC 49175</name>
    <dbReference type="NCBI Taxonomy" id="638301"/>
    <lineage>
        <taxon>Bacteria</taxon>
        <taxon>Bacillati</taxon>
        <taxon>Bacillota</taxon>
        <taxon>Bacilli</taxon>
        <taxon>Lactobacillales</taxon>
        <taxon>Carnobacteriaceae</taxon>
        <taxon>Granulicatella</taxon>
    </lineage>
</organism>